<evidence type="ECO:0000313" key="3">
    <source>
        <dbReference type="Proteomes" id="UP000887540"/>
    </source>
</evidence>
<dbReference type="AlphaFoldDB" id="A0A914CY71"/>
<protein>
    <submittedName>
        <fullName evidence="4">Uncharacterized protein</fullName>
    </submittedName>
</protein>
<evidence type="ECO:0000313" key="4">
    <source>
        <dbReference type="WBParaSite" id="ACRNAN_scaffold1581.g8842.t1"/>
    </source>
</evidence>
<evidence type="ECO:0000256" key="1">
    <source>
        <dbReference type="SAM" id="MobiDB-lite"/>
    </source>
</evidence>
<feature type="signal peptide" evidence="2">
    <location>
        <begin position="1"/>
        <end position="19"/>
    </location>
</feature>
<keyword evidence="3" id="KW-1185">Reference proteome</keyword>
<evidence type="ECO:0000256" key="2">
    <source>
        <dbReference type="SAM" id="SignalP"/>
    </source>
</evidence>
<feature type="chain" id="PRO_5036927791" evidence="2">
    <location>
        <begin position="20"/>
        <end position="310"/>
    </location>
</feature>
<accession>A0A914CY71</accession>
<organism evidence="3 4">
    <name type="scientific">Acrobeloides nanus</name>
    <dbReference type="NCBI Taxonomy" id="290746"/>
    <lineage>
        <taxon>Eukaryota</taxon>
        <taxon>Metazoa</taxon>
        <taxon>Ecdysozoa</taxon>
        <taxon>Nematoda</taxon>
        <taxon>Chromadorea</taxon>
        <taxon>Rhabditida</taxon>
        <taxon>Tylenchina</taxon>
        <taxon>Cephalobomorpha</taxon>
        <taxon>Cephaloboidea</taxon>
        <taxon>Cephalobidae</taxon>
        <taxon>Acrobeloides</taxon>
    </lineage>
</organism>
<keyword evidence="2" id="KW-0732">Signal</keyword>
<dbReference type="Proteomes" id="UP000887540">
    <property type="component" value="Unplaced"/>
</dbReference>
<name>A0A914CY71_9BILA</name>
<feature type="compositionally biased region" description="Basic and acidic residues" evidence="1">
    <location>
        <begin position="66"/>
        <end position="80"/>
    </location>
</feature>
<sequence>MKNLFMFIIIYEIFQIVRCSDEQRKYLISIACQRNPSLVICKTKDSQIRERDFVERTSNNTGKDQSSIDRTGRFDTGKQSDESLNTEIKIKQLRELCQKFYPLAARHCTKQSLQNEYVAKCATYFRDCQRFLIQGDPLAAIGESFSSGVGIVPWMFEVKGVPYYPINEEGAFGAGYNLNVPFGAWGGGYNQNLGVRDYWSQSLQAGGDWVNGRYGYRTGWSVPLVQSLGVEGGGGTDVNVPLQPDKIGTVDVDNHYGVGGYYKHNQHTGVDWRNGEVTSQFGVGVPMAGVGVNTGVGVSFPGVDQWLNAG</sequence>
<feature type="region of interest" description="Disordered" evidence="1">
    <location>
        <begin position="52"/>
        <end position="80"/>
    </location>
</feature>
<dbReference type="WBParaSite" id="ACRNAN_scaffold1581.g8842.t1">
    <property type="protein sequence ID" value="ACRNAN_scaffold1581.g8842.t1"/>
    <property type="gene ID" value="ACRNAN_scaffold1581.g8842"/>
</dbReference>
<proteinExistence type="predicted"/>
<feature type="compositionally biased region" description="Polar residues" evidence="1">
    <location>
        <begin position="56"/>
        <end position="65"/>
    </location>
</feature>
<reference evidence="4" key="1">
    <citation type="submission" date="2022-11" db="UniProtKB">
        <authorList>
            <consortium name="WormBaseParasite"/>
        </authorList>
    </citation>
    <scope>IDENTIFICATION</scope>
</reference>